<dbReference type="Pfam" id="PF00990">
    <property type="entry name" value="GGDEF"/>
    <property type="match status" value="1"/>
</dbReference>
<dbReference type="CDD" id="cd01949">
    <property type="entry name" value="GGDEF"/>
    <property type="match status" value="1"/>
</dbReference>
<evidence type="ECO:0000313" key="6">
    <source>
        <dbReference type="EMBL" id="MBB5376675.1"/>
    </source>
</evidence>
<dbReference type="InterPro" id="IPR001633">
    <property type="entry name" value="EAL_dom"/>
</dbReference>
<dbReference type="EMBL" id="BNAJ01000004">
    <property type="protein sequence ID" value="GHF42312.1"/>
    <property type="molecule type" value="Genomic_DNA"/>
</dbReference>
<dbReference type="NCBIfam" id="TIGR00254">
    <property type="entry name" value="GGDEF"/>
    <property type="match status" value="1"/>
</dbReference>
<feature type="domain" description="GGDEF" evidence="4">
    <location>
        <begin position="581"/>
        <end position="716"/>
    </location>
</feature>
<dbReference type="PIRSF" id="PIRSF005925">
    <property type="entry name" value="Dos"/>
    <property type="match status" value="1"/>
</dbReference>
<dbReference type="Gene3D" id="3.30.450.40">
    <property type="match status" value="1"/>
</dbReference>
<dbReference type="Proteomes" id="UP000619376">
    <property type="component" value="Unassembled WGS sequence"/>
</dbReference>
<dbReference type="InterPro" id="IPR013656">
    <property type="entry name" value="PAS_4"/>
</dbReference>
<protein>
    <submittedName>
        <fullName evidence="6">Diguanylate cyclase (GGDEF)-like protein/PAS domain S-box-containing protein</fullName>
    </submittedName>
</protein>
<dbReference type="Pfam" id="PF00563">
    <property type="entry name" value="EAL"/>
    <property type="match status" value="1"/>
</dbReference>
<dbReference type="InterPro" id="IPR003018">
    <property type="entry name" value="GAF"/>
</dbReference>
<dbReference type="PANTHER" id="PTHR44757">
    <property type="entry name" value="DIGUANYLATE CYCLASE DGCP"/>
    <property type="match status" value="1"/>
</dbReference>
<dbReference type="PROSITE" id="PS50883">
    <property type="entry name" value="EAL"/>
    <property type="match status" value="1"/>
</dbReference>
<evidence type="ECO:0000259" key="2">
    <source>
        <dbReference type="PROSITE" id="PS50113"/>
    </source>
</evidence>
<reference evidence="8" key="2">
    <citation type="journal article" date="2019" name="Int. J. Syst. Evol. Microbiol.">
        <title>The Global Catalogue of Microorganisms (GCM) 10K type strain sequencing project: providing services to taxonomists for standard genome sequencing and annotation.</title>
        <authorList>
            <consortium name="The Broad Institute Genomics Platform"/>
            <consortium name="The Broad Institute Genome Sequencing Center for Infectious Disease"/>
            <person name="Wu L."/>
            <person name="Ma J."/>
        </authorList>
    </citation>
    <scope>NUCLEOTIDE SEQUENCE [LARGE SCALE GENOMIC DNA]</scope>
    <source>
        <strain evidence="8">CGMCC 1.18437</strain>
    </source>
</reference>
<dbReference type="PROSITE" id="PS50113">
    <property type="entry name" value="PAC"/>
    <property type="match status" value="3"/>
</dbReference>
<evidence type="ECO:0000313" key="5">
    <source>
        <dbReference type="EMBL" id="GHF42312.1"/>
    </source>
</evidence>
<dbReference type="NCBIfam" id="TIGR00229">
    <property type="entry name" value="sensory_box"/>
    <property type="match status" value="2"/>
</dbReference>
<dbReference type="RefSeq" id="WP_184111479.1">
    <property type="nucleotide sequence ID" value="NZ_BNAJ01000004.1"/>
</dbReference>
<evidence type="ECO:0000259" key="3">
    <source>
        <dbReference type="PROSITE" id="PS50883"/>
    </source>
</evidence>
<dbReference type="InterPro" id="IPR052155">
    <property type="entry name" value="Biofilm_reg_signaling"/>
</dbReference>
<evidence type="ECO:0000259" key="1">
    <source>
        <dbReference type="PROSITE" id="PS50112"/>
    </source>
</evidence>
<dbReference type="Proteomes" id="UP000539473">
    <property type="component" value="Unassembled WGS sequence"/>
</dbReference>
<evidence type="ECO:0000259" key="4">
    <source>
        <dbReference type="PROSITE" id="PS50887"/>
    </source>
</evidence>
<dbReference type="Gene3D" id="3.30.70.270">
    <property type="match status" value="1"/>
</dbReference>
<comment type="caution">
    <text evidence="6">The sequence shown here is derived from an EMBL/GenBank/DDBJ whole genome shotgun (WGS) entry which is preliminary data.</text>
</comment>
<name>A0A7W8KEF6_9DEIO</name>
<dbReference type="InterPro" id="IPR029016">
    <property type="entry name" value="GAF-like_dom_sf"/>
</dbReference>
<feature type="domain" description="PAS" evidence="1">
    <location>
        <begin position="133"/>
        <end position="204"/>
    </location>
</feature>
<dbReference type="Pfam" id="PF13426">
    <property type="entry name" value="PAS_9"/>
    <property type="match status" value="1"/>
</dbReference>
<dbReference type="InterPro" id="IPR043128">
    <property type="entry name" value="Rev_trsase/Diguanyl_cyclase"/>
</dbReference>
<dbReference type="AlphaFoldDB" id="A0A7W8KEF6"/>
<dbReference type="Gene3D" id="3.30.450.20">
    <property type="entry name" value="PAS domain"/>
    <property type="match status" value="3"/>
</dbReference>
<dbReference type="SUPFAM" id="SSF55073">
    <property type="entry name" value="Nucleotide cyclase"/>
    <property type="match status" value="1"/>
</dbReference>
<dbReference type="InterPro" id="IPR000160">
    <property type="entry name" value="GGDEF_dom"/>
</dbReference>
<dbReference type="InterPro" id="IPR035919">
    <property type="entry name" value="EAL_sf"/>
</dbReference>
<evidence type="ECO:0000313" key="7">
    <source>
        <dbReference type="Proteomes" id="UP000539473"/>
    </source>
</evidence>
<dbReference type="Pfam" id="PF08448">
    <property type="entry name" value="PAS_4"/>
    <property type="match status" value="2"/>
</dbReference>
<dbReference type="InterPro" id="IPR000014">
    <property type="entry name" value="PAS"/>
</dbReference>
<proteinExistence type="predicted"/>
<evidence type="ECO:0000313" key="8">
    <source>
        <dbReference type="Proteomes" id="UP000619376"/>
    </source>
</evidence>
<dbReference type="CDD" id="cd00130">
    <property type="entry name" value="PAS"/>
    <property type="match status" value="3"/>
</dbReference>
<feature type="domain" description="PAC" evidence="2">
    <location>
        <begin position="206"/>
        <end position="258"/>
    </location>
</feature>
<dbReference type="PROSITE" id="PS50112">
    <property type="entry name" value="PAS"/>
    <property type="match status" value="1"/>
</dbReference>
<dbReference type="SMART" id="SM00267">
    <property type="entry name" value="GGDEF"/>
    <property type="match status" value="1"/>
</dbReference>
<reference evidence="6 7" key="3">
    <citation type="submission" date="2020-08" db="EMBL/GenBank/DDBJ databases">
        <title>Genomic Encyclopedia of Type Strains, Phase IV (KMG-IV): sequencing the most valuable type-strain genomes for metagenomic binning, comparative biology and taxonomic classification.</title>
        <authorList>
            <person name="Goeker M."/>
        </authorList>
    </citation>
    <scope>NUCLEOTIDE SEQUENCE [LARGE SCALE GENOMIC DNA]</scope>
    <source>
        <strain evidence="6 7">DSM 27521</strain>
    </source>
</reference>
<dbReference type="PROSITE" id="PS50887">
    <property type="entry name" value="GGDEF"/>
    <property type="match status" value="1"/>
</dbReference>
<dbReference type="Gene3D" id="3.20.20.450">
    <property type="entry name" value="EAL domain"/>
    <property type="match status" value="1"/>
</dbReference>
<dbReference type="CDD" id="cd01948">
    <property type="entry name" value="EAL"/>
    <property type="match status" value="1"/>
</dbReference>
<dbReference type="SMART" id="SM00065">
    <property type="entry name" value="GAF"/>
    <property type="match status" value="1"/>
</dbReference>
<dbReference type="InterPro" id="IPR035965">
    <property type="entry name" value="PAS-like_dom_sf"/>
</dbReference>
<gene>
    <name evidence="5" type="ORF">GCM10017781_18250</name>
    <name evidence="6" type="ORF">HNQ07_002139</name>
</gene>
<dbReference type="InterPro" id="IPR001610">
    <property type="entry name" value="PAC"/>
</dbReference>
<dbReference type="PANTHER" id="PTHR44757:SF2">
    <property type="entry name" value="BIOFILM ARCHITECTURE MAINTENANCE PROTEIN MBAA"/>
    <property type="match status" value="1"/>
</dbReference>
<dbReference type="SMART" id="SM00091">
    <property type="entry name" value="PAS"/>
    <property type="match status" value="3"/>
</dbReference>
<accession>A0A7W8KEF6</accession>
<dbReference type="SUPFAM" id="SSF55785">
    <property type="entry name" value="PYP-like sensor domain (PAS domain)"/>
    <property type="match status" value="3"/>
</dbReference>
<sequence length="979" mass="106746">MTPVADDFEGVAARQRRLLMGFEDSGLALLAFDNAQRLVFINRAARELYGVGPDIIGAPGSSLFTYTWLAPGDEAASAAALQAGHSWSGHVQQRLPDGRTLRVEIHVSATYDAHGARSGTLGFVRDITALHKDERLMQLVVHHLREIVTLHARDGQMLYTNRPEIRADTAELADLRDRSGYDLIHPDDRDMFRREVHDRALRGEVGRTEWRRSEPGHPMAWMETRATPVFGTDGEVQYVLTLSREISEQRAQDERLRVLESAMLNASDAIVICGVPERAGEDAPVLYVNQGFTQLSGYSASELRTQQQGLLLGERSDAATVQRIQAGLAAGEQTDAVYLATDRAGRALWVDLALTPVTDAAGQLTHWIGVLRDVTRARRQLLLEHDRRDVLELAAAGRPLPEILGAIVSLIERQLGDVTASLHLLRGGRLYQGAPNQLPPSYVRATEGLEIGAAAGSCGTAAYHRRSVVVEDIRTDPLWTAYRHLALPNGLLACWSTPILSQDRSVLGTFAVYAPQPRRATPEEVLLIEDTARLAAVILERHRALDDMQRQALHDPLTTLPNRALFARHLQDAIAHCPPEQLVAVGVLDLDRFKTVNDSLGHAVGDELLQLVARRLQTALVGWGRVARMGGDEFTMIFAPQPDRETIGTLAEAVLAAFGEPFLVGSQELFVHGSLGLAVYPEDAALPGDLLRLADTGMYQAKHRHLGWAFCEVGGTTPAARGVALEAALHRALERSELSVHYQPIVDAADGQPIGVEALLRWTSAEFGPVSPAELIPVAEESGLISSIGEWVLAQACRDVVRLQEVSPGLRMNVNLSARQFHYPHLSAAVQRALADAACSPDLLTLELTEGVLMEPDAAARLSALRDLGVRLSIDDFGTGYSSLSYLKWLPVQELKIDRSFVTLLGAEPDGVDAQIIRTVVGLGTALNLTLTAEGVETPVQADLLRDLGAGALQGWLISRALPYDALVTWLHTADQRVR</sequence>
<feature type="domain" description="PAC" evidence="2">
    <location>
        <begin position="332"/>
        <end position="386"/>
    </location>
</feature>
<dbReference type="EMBL" id="JACHFK010000004">
    <property type="protein sequence ID" value="MBB5376675.1"/>
    <property type="molecule type" value="Genomic_DNA"/>
</dbReference>
<dbReference type="InterPro" id="IPR029787">
    <property type="entry name" value="Nucleotide_cyclase"/>
</dbReference>
<dbReference type="InterPro" id="IPR012226">
    <property type="entry name" value="Diguanyl_cyclase/Pdiesterase"/>
</dbReference>
<dbReference type="SUPFAM" id="SSF55781">
    <property type="entry name" value="GAF domain-like"/>
    <property type="match status" value="1"/>
</dbReference>
<keyword evidence="8" id="KW-1185">Reference proteome</keyword>
<reference evidence="5" key="4">
    <citation type="submission" date="2024-05" db="EMBL/GenBank/DDBJ databases">
        <authorList>
            <person name="Sun Q."/>
            <person name="Zhou Y."/>
        </authorList>
    </citation>
    <scope>NUCLEOTIDE SEQUENCE</scope>
    <source>
        <strain evidence="5">CGMCC 1.18437</strain>
    </source>
</reference>
<dbReference type="SMART" id="SM00086">
    <property type="entry name" value="PAC"/>
    <property type="match status" value="3"/>
</dbReference>
<dbReference type="SUPFAM" id="SSF141868">
    <property type="entry name" value="EAL domain-like"/>
    <property type="match status" value="1"/>
</dbReference>
<dbReference type="SMART" id="SM00052">
    <property type="entry name" value="EAL"/>
    <property type="match status" value="1"/>
</dbReference>
<reference evidence="5" key="1">
    <citation type="journal article" date="2014" name="Int. J. Syst. Evol. Microbiol.">
        <title>Complete genome of a new Firmicutes species belonging to the dominant human colonic microbiota ('Ruminococcus bicirculans') reveals two chromosomes and a selective capacity to utilize plant glucans.</title>
        <authorList>
            <consortium name="NISC Comparative Sequencing Program"/>
            <person name="Wegmann U."/>
            <person name="Louis P."/>
            <person name="Goesmann A."/>
            <person name="Henrissat B."/>
            <person name="Duncan S.H."/>
            <person name="Flint H.J."/>
        </authorList>
    </citation>
    <scope>NUCLEOTIDE SEQUENCE</scope>
    <source>
        <strain evidence="5">CGMCC 1.18437</strain>
    </source>
</reference>
<feature type="domain" description="PAC" evidence="2">
    <location>
        <begin position="85"/>
        <end position="139"/>
    </location>
</feature>
<dbReference type="InterPro" id="IPR000700">
    <property type="entry name" value="PAS-assoc_C"/>
</dbReference>
<organism evidence="6 7">
    <name type="scientific">Deinococcus metalli</name>
    <dbReference type="NCBI Taxonomy" id="1141878"/>
    <lineage>
        <taxon>Bacteria</taxon>
        <taxon>Thermotogati</taxon>
        <taxon>Deinococcota</taxon>
        <taxon>Deinococci</taxon>
        <taxon>Deinococcales</taxon>
        <taxon>Deinococcaceae</taxon>
        <taxon>Deinococcus</taxon>
    </lineage>
</organism>
<feature type="domain" description="EAL" evidence="3">
    <location>
        <begin position="722"/>
        <end position="975"/>
    </location>
</feature>
<dbReference type="Pfam" id="PF01590">
    <property type="entry name" value="GAF"/>
    <property type="match status" value="1"/>
</dbReference>